<evidence type="ECO:0000256" key="7">
    <source>
        <dbReference type="ARBA" id="ARBA00023291"/>
    </source>
</evidence>
<evidence type="ECO:0000256" key="8">
    <source>
        <dbReference type="RuleBase" id="RU368020"/>
    </source>
</evidence>
<dbReference type="EMBL" id="JACHMO010000001">
    <property type="protein sequence ID" value="MBB5803628.1"/>
    <property type="molecule type" value="Genomic_DNA"/>
</dbReference>
<name>A0A7W9HJU9_9PSEU</name>
<dbReference type="PROSITE" id="PS51379">
    <property type="entry name" value="4FE4S_FER_2"/>
    <property type="match status" value="1"/>
</dbReference>
<organism evidence="11 12">
    <name type="scientific">Saccharothrix ecbatanensis</name>
    <dbReference type="NCBI Taxonomy" id="1105145"/>
    <lineage>
        <taxon>Bacteria</taxon>
        <taxon>Bacillati</taxon>
        <taxon>Actinomycetota</taxon>
        <taxon>Actinomycetes</taxon>
        <taxon>Pseudonocardiales</taxon>
        <taxon>Pseudonocardiaceae</taxon>
        <taxon>Saccharothrix</taxon>
    </lineage>
</organism>
<comment type="cofactor">
    <cofactor evidence="1">
        <name>[3Fe-4S] cluster</name>
        <dbReference type="ChEBI" id="CHEBI:21137"/>
    </cofactor>
</comment>
<accession>A0A7W9HJU9</accession>
<evidence type="ECO:0000313" key="12">
    <source>
        <dbReference type="Proteomes" id="UP000552097"/>
    </source>
</evidence>
<dbReference type="PANTHER" id="PTHR36923">
    <property type="entry name" value="FERREDOXIN"/>
    <property type="match status" value="1"/>
</dbReference>
<keyword evidence="12" id="KW-1185">Reference proteome</keyword>
<protein>
    <recommendedName>
        <fullName evidence="8">Ferredoxin</fullName>
    </recommendedName>
</protein>
<dbReference type="InterPro" id="IPR001080">
    <property type="entry name" value="3Fe4S_ferredoxin"/>
</dbReference>
<keyword evidence="2 8" id="KW-0813">Transport</keyword>
<dbReference type="PRINTS" id="PR00352">
    <property type="entry name" value="3FE4SFRDOXIN"/>
</dbReference>
<reference evidence="11 12" key="1">
    <citation type="submission" date="2020-08" db="EMBL/GenBank/DDBJ databases">
        <title>Sequencing the genomes of 1000 actinobacteria strains.</title>
        <authorList>
            <person name="Klenk H.-P."/>
        </authorList>
    </citation>
    <scope>NUCLEOTIDE SEQUENCE [LARGE SCALE GENOMIC DNA]</scope>
    <source>
        <strain evidence="11 12">DSM 45486</strain>
    </source>
</reference>
<comment type="caution">
    <text evidence="11">The sequence shown here is derived from an EMBL/GenBank/DDBJ whole genome shotgun (WGS) entry which is preliminary data.</text>
</comment>
<keyword evidence="4 8" id="KW-0249">Electron transport</keyword>
<dbReference type="Gene3D" id="3.30.70.20">
    <property type="match status" value="1"/>
</dbReference>
<feature type="region of interest" description="Disordered" evidence="9">
    <location>
        <begin position="60"/>
        <end position="87"/>
    </location>
</feature>
<evidence type="ECO:0000256" key="6">
    <source>
        <dbReference type="ARBA" id="ARBA00023014"/>
    </source>
</evidence>
<evidence type="ECO:0000256" key="2">
    <source>
        <dbReference type="ARBA" id="ARBA00022448"/>
    </source>
</evidence>
<dbReference type="InterPro" id="IPR051269">
    <property type="entry name" value="Fe-S_cluster_ET"/>
</dbReference>
<dbReference type="PANTHER" id="PTHR36923:SF3">
    <property type="entry name" value="FERREDOXIN"/>
    <property type="match status" value="1"/>
</dbReference>
<dbReference type="Pfam" id="PF13370">
    <property type="entry name" value="Fer4_13"/>
    <property type="match status" value="1"/>
</dbReference>
<keyword evidence="7" id="KW-0003">3Fe-4S</keyword>
<comment type="function">
    <text evidence="8">Ferredoxins are iron-sulfur proteins that transfer electrons in a wide variety of metabolic reactions.</text>
</comment>
<feature type="compositionally biased region" description="Basic and acidic residues" evidence="9">
    <location>
        <begin position="78"/>
        <end position="87"/>
    </location>
</feature>
<evidence type="ECO:0000256" key="9">
    <source>
        <dbReference type="SAM" id="MobiDB-lite"/>
    </source>
</evidence>
<sequence length="87" mass="9096">MTEISVRADEGRCVGAGRCVISAPDIFDSDDDGIVTVLRQPDESTIADVREAVRLCPGRAISLEPGPPGGAVSVDQGTTREKNPCQA</sequence>
<evidence type="ECO:0000256" key="3">
    <source>
        <dbReference type="ARBA" id="ARBA00022723"/>
    </source>
</evidence>
<dbReference type="GO" id="GO:0009055">
    <property type="term" value="F:electron transfer activity"/>
    <property type="evidence" value="ECO:0007669"/>
    <property type="project" value="UniProtKB-UniRule"/>
</dbReference>
<dbReference type="SUPFAM" id="SSF54862">
    <property type="entry name" value="4Fe-4S ferredoxins"/>
    <property type="match status" value="1"/>
</dbReference>
<evidence type="ECO:0000259" key="10">
    <source>
        <dbReference type="PROSITE" id="PS51379"/>
    </source>
</evidence>
<keyword evidence="3 8" id="KW-0479">Metal-binding</keyword>
<dbReference type="GO" id="GO:0005506">
    <property type="term" value="F:iron ion binding"/>
    <property type="evidence" value="ECO:0007669"/>
    <property type="project" value="UniProtKB-UniRule"/>
</dbReference>
<proteinExistence type="predicted"/>
<keyword evidence="6 8" id="KW-0411">Iron-sulfur</keyword>
<dbReference type="AlphaFoldDB" id="A0A7W9HJU9"/>
<dbReference type="RefSeq" id="WP_376775309.1">
    <property type="nucleotide sequence ID" value="NZ_JACHMO010000001.1"/>
</dbReference>
<evidence type="ECO:0000256" key="5">
    <source>
        <dbReference type="ARBA" id="ARBA00023004"/>
    </source>
</evidence>
<feature type="domain" description="4Fe-4S ferredoxin-type" evidence="10">
    <location>
        <begin position="4"/>
        <end position="32"/>
    </location>
</feature>
<evidence type="ECO:0000313" key="11">
    <source>
        <dbReference type="EMBL" id="MBB5803628.1"/>
    </source>
</evidence>
<keyword evidence="5 8" id="KW-0408">Iron</keyword>
<dbReference type="Proteomes" id="UP000552097">
    <property type="component" value="Unassembled WGS sequence"/>
</dbReference>
<dbReference type="GO" id="GO:0051538">
    <property type="term" value="F:3 iron, 4 sulfur cluster binding"/>
    <property type="evidence" value="ECO:0007669"/>
    <property type="project" value="UniProtKB-KW"/>
</dbReference>
<evidence type="ECO:0000256" key="4">
    <source>
        <dbReference type="ARBA" id="ARBA00022982"/>
    </source>
</evidence>
<gene>
    <name evidence="11" type="ORF">F4560_003396</name>
</gene>
<dbReference type="InterPro" id="IPR017896">
    <property type="entry name" value="4Fe4S_Fe-S-bd"/>
</dbReference>
<evidence type="ECO:0000256" key="1">
    <source>
        <dbReference type="ARBA" id="ARBA00001927"/>
    </source>
</evidence>